<evidence type="ECO:0000313" key="2">
    <source>
        <dbReference type="EMBL" id="CAF2133858.1"/>
    </source>
</evidence>
<evidence type="ECO:0000256" key="1">
    <source>
        <dbReference type="SAM" id="MobiDB-lite"/>
    </source>
</evidence>
<dbReference type="EMBL" id="CAJNRE010015022">
    <property type="protein sequence ID" value="CAF2133858.1"/>
    <property type="molecule type" value="Genomic_DNA"/>
</dbReference>
<protein>
    <submittedName>
        <fullName evidence="2">Uncharacterized protein</fullName>
    </submittedName>
</protein>
<sequence length="261" mass="30360">MTERVNRTLKPLIAIYAQQQPTSWDKEIQKIAYAIRTAVNETTGETPAFMMFGRDPRGPLDLLISERTEDAQLTTDEHGRIQEYKKNLINNLRYAYNIVKEHAEIEKLKQKGKYDRYTTDRRYTEGDLVWIAIPTKQIGENSIAGKLQPHYQGPCRLIKQLTPSTFTVLRINDNVQLGATNMDRLKPYCEPIINKRNTTVTENDQTNNERQRTTTNINDESMDDDLNLQNVKENNPSTCDAPPQRRMSNRHHRVPIRYIEN</sequence>
<organism evidence="2 3">
    <name type="scientific">Rotaria magnacalcarata</name>
    <dbReference type="NCBI Taxonomy" id="392030"/>
    <lineage>
        <taxon>Eukaryota</taxon>
        <taxon>Metazoa</taxon>
        <taxon>Spiralia</taxon>
        <taxon>Gnathifera</taxon>
        <taxon>Rotifera</taxon>
        <taxon>Eurotatoria</taxon>
        <taxon>Bdelloidea</taxon>
        <taxon>Philodinida</taxon>
        <taxon>Philodinidae</taxon>
        <taxon>Rotaria</taxon>
    </lineage>
</organism>
<gene>
    <name evidence="2" type="ORF">MBJ925_LOCUS28097</name>
</gene>
<dbReference type="Gene3D" id="3.30.420.10">
    <property type="entry name" value="Ribonuclease H-like superfamily/Ribonuclease H"/>
    <property type="match status" value="1"/>
</dbReference>
<accession>A0A816WGY2</accession>
<dbReference type="InterPro" id="IPR036397">
    <property type="entry name" value="RNaseH_sf"/>
</dbReference>
<dbReference type="PANTHER" id="PTHR37984">
    <property type="entry name" value="PROTEIN CBG26694"/>
    <property type="match status" value="1"/>
</dbReference>
<dbReference type="PANTHER" id="PTHR37984:SF15">
    <property type="entry name" value="INTEGRASE CATALYTIC DOMAIN-CONTAINING PROTEIN"/>
    <property type="match status" value="1"/>
</dbReference>
<reference evidence="2" key="1">
    <citation type="submission" date="2021-02" db="EMBL/GenBank/DDBJ databases">
        <authorList>
            <person name="Nowell W R."/>
        </authorList>
    </citation>
    <scope>NUCLEOTIDE SEQUENCE</scope>
</reference>
<dbReference type="Proteomes" id="UP000663824">
    <property type="component" value="Unassembled WGS sequence"/>
</dbReference>
<feature type="region of interest" description="Disordered" evidence="1">
    <location>
        <begin position="197"/>
        <end position="223"/>
    </location>
</feature>
<evidence type="ECO:0000313" key="3">
    <source>
        <dbReference type="Proteomes" id="UP000663824"/>
    </source>
</evidence>
<comment type="caution">
    <text evidence="2">The sequence shown here is derived from an EMBL/GenBank/DDBJ whole genome shotgun (WGS) entry which is preliminary data.</text>
</comment>
<proteinExistence type="predicted"/>
<dbReference type="InterPro" id="IPR050951">
    <property type="entry name" value="Retrovirus_Pol_polyprotein"/>
</dbReference>
<dbReference type="GO" id="GO:0003676">
    <property type="term" value="F:nucleic acid binding"/>
    <property type="evidence" value="ECO:0007669"/>
    <property type="project" value="InterPro"/>
</dbReference>
<name>A0A816WGY2_9BILA</name>
<dbReference type="AlphaFoldDB" id="A0A816WGY2"/>